<feature type="compositionally biased region" description="Basic residues" evidence="1">
    <location>
        <begin position="1"/>
        <end position="10"/>
    </location>
</feature>
<reference evidence="3" key="1">
    <citation type="submission" date="2011-05" db="EMBL/GenBank/DDBJ databases">
        <authorList>
            <person name="Richards S.R."/>
            <person name="Qu J."/>
            <person name="Jiang H."/>
            <person name="Jhangiani S.N."/>
            <person name="Agravi P."/>
            <person name="Goodspeed R."/>
            <person name="Gross S."/>
            <person name="Mandapat C."/>
            <person name="Jackson L."/>
            <person name="Mathew T."/>
            <person name="Pu L."/>
            <person name="Thornton R."/>
            <person name="Saada N."/>
            <person name="Wilczek-Boney K.B."/>
            <person name="Lee S."/>
            <person name="Kovar C."/>
            <person name="Wu Y."/>
            <person name="Scherer S.E."/>
            <person name="Worley K.C."/>
            <person name="Muzny D.M."/>
            <person name="Gibbs R."/>
        </authorList>
    </citation>
    <scope>NUCLEOTIDE SEQUENCE</scope>
    <source>
        <strain evidence="3">Brora</strain>
    </source>
</reference>
<evidence type="ECO:0000313" key="2">
    <source>
        <dbReference type="EnsemblMetazoa" id="SMAR011357-PA"/>
    </source>
</evidence>
<reference evidence="2" key="2">
    <citation type="submission" date="2015-02" db="UniProtKB">
        <authorList>
            <consortium name="EnsemblMetazoa"/>
        </authorList>
    </citation>
    <scope>IDENTIFICATION</scope>
</reference>
<dbReference type="AlphaFoldDB" id="T1JC49"/>
<keyword evidence="3" id="KW-1185">Reference proteome</keyword>
<dbReference type="EnsemblMetazoa" id="SMAR011357-RA">
    <property type="protein sequence ID" value="SMAR011357-PA"/>
    <property type="gene ID" value="SMAR011357"/>
</dbReference>
<protein>
    <submittedName>
        <fullName evidence="2">Uncharacterized protein</fullName>
    </submittedName>
</protein>
<feature type="region of interest" description="Disordered" evidence="1">
    <location>
        <begin position="1"/>
        <end position="41"/>
    </location>
</feature>
<dbReference type="EMBL" id="JH432058">
    <property type="status" value="NOT_ANNOTATED_CDS"/>
    <property type="molecule type" value="Genomic_DNA"/>
</dbReference>
<dbReference type="Proteomes" id="UP000014500">
    <property type="component" value="Unassembled WGS sequence"/>
</dbReference>
<evidence type="ECO:0000313" key="3">
    <source>
        <dbReference type="Proteomes" id="UP000014500"/>
    </source>
</evidence>
<name>T1JC49_STRMM</name>
<sequence length="88" mass="9984">MIHTNRRQGRTKANSELISPNEVVTPDQATDEVSKRNPNHVCGISKEADDVIKYNGVGLTGQSVRKVLRRLFTFHIRKKQKRMDPTGL</sequence>
<organism evidence="2 3">
    <name type="scientific">Strigamia maritima</name>
    <name type="common">European centipede</name>
    <name type="synonym">Geophilus maritimus</name>
    <dbReference type="NCBI Taxonomy" id="126957"/>
    <lineage>
        <taxon>Eukaryota</taxon>
        <taxon>Metazoa</taxon>
        <taxon>Ecdysozoa</taxon>
        <taxon>Arthropoda</taxon>
        <taxon>Myriapoda</taxon>
        <taxon>Chilopoda</taxon>
        <taxon>Pleurostigmophora</taxon>
        <taxon>Geophilomorpha</taxon>
        <taxon>Linotaeniidae</taxon>
        <taxon>Strigamia</taxon>
    </lineage>
</organism>
<evidence type="ECO:0000256" key="1">
    <source>
        <dbReference type="SAM" id="MobiDB-lite"/>
    </source>
</evidence>
<accession>T1JC49</accession>
<dbReference type="HOGENOM" id="CLU_2471922_0_0_1"/>
<proteinExistence type="predicted"/>